<comment type="caution">
    <text evidence="8">The sequence shown here is derived from an EMBL/GenBank/DDBJ whole genome shotgun (WGS) entry which is preliminary data.</text>
</comment>
<evidence type="ECO:0000256" key="1">
    <source>
        <dbReference type="ARBA" id="ARBA00005791"/>
    </source>
</evidence>
<dbReference type="Gene3D" id="3.40.30.10">
    <property type="entry name" value="Glutaredoxin"/>
    <property type="match status" value="1"/>
</dbReference>
<keyword evidence="4" id="KW-1015">Disulfide bond</keyword>
<proteinExistence type="inferred from homology"/>
<evidence type="ECO:0000256" key="6">
    <source>
        <dbReference type="SAM" id="MobiDB-lite"/>
    </source>
</evidence>
<evidence type="ECO:0000313" key="9">
    <source>
        <dbReference type="Proteomes" id="UP000320791"/>
    </source>
</evidence>
<dbReference type="GO" id="GO:0016491">
    <property type="term" value="F:oxidoreductase activity"/>
    <property type="evidence" value="ECO:0007669"/>
    <property type="project" value="UniProtKB-KW"/>
</dbReference>
<sequence length="275" mass="29056">MWAFLAGLVVIAGLGGYVVGARSTDALPQGTTTAADTGEAQATGQDLKTPKPGSKPATATARPDGSFDATIHGPGGELQTQADILKVHRRNAEDPFAIGPVDAPVVISEFSDFECPFCSRFANTTEHEILERYVDSGLVRMEWNDLPVNGPNAIAAAQAGRAAAAQGKFREFKKALYTASKDVSGHPNFTIDDFMQFAKEAGVKDLEKFRAQATDSTYTATVESARDYAASIGVNGTPGFVIGTQFVSGAQPAEVFHKVIAEELDKVARGEVSAE</sequence>
<evidence type="ECO:0000313" key="8">
    <source>
        <dbReference type="EMBL" id="TWT25701.1"/>
    </source>
</evidence>
<evidence type="ECO:0000256" key="4">
    <source>
        <dbReference type="ARBA" id="ARBA00023157"/>
    </source>
</evidence>
<organism evidence="8 9">
    <name type="scientific">Corynebacterium canis</name>
    <dbReference type="NCBI Taxonomy" id="679663"/>
    <lineage>
        <taxon>Bacteria</taxon>
        <taxon>Bacillati</taxon>
        <taxon>Actinomycetota</taxon>
        <taxon>Actinomycetes</taxon>
        <taxon>Mycobacteriales</taxon>
        <taxon>Corynebacteriaceae</taxon>
        <taxon>Corynebacterium</taxon>
    </lineage>
</organism>
<evidence type="ECO:0000256" key="5">
    <source>
        <dbReference type="ARBA" id="ARBA00023284"/>
    </source>
</evidence>
<dbReference type="InterPro" id="IPR036249">
    <property type="entry name" value="Thioredoxin-like_sf"/>
</dbReference>
<dbReference type="EMBL" id="VOHM01000010">
    <property type="protein sequence ID" value="TWT25701.1"/>
    <property type="molecule type" value="Genomic_DNA"/>
</dbReference>
<dbReference type="InterPro" id="IPR012336">
    <property type="entry name" value="Thioredoxin-like_fold"/>
</dbReference>
<keyword evidence="2" id="KW-0732">Signal</keyword>
<reference evidence="8 9" key="1">
    <citation type="submission" date="2019-08" db="EMBL/GenBank/DDBJ databases">
        <authorList>
            <person name="Lei W."/>
        </authorList>
    </citation>
    <scope>NUCLEOTIDE SEQUENCE [LARGE SCALE GENOMIC DNA]</scope>
    <source>
        <strain evidence="8 9">CCUG 58627</strain>
    </source>
</reference>
<dbReference type="InterPro" id="IPR013766">
    <property type="entry name" value="Thioredoxin_domain"/>
</dbReference>
<feature type="compositionally biased region" description="Polar residues" evidence="6">
    <location>
        <begin position="30"/>
        <end position="46"/>
    </location>
</feature>
<gene>
    <name evidence="8" type="ORF">FRX94_05850</name>
</gene>
<evidence type="ECO:0000259" key="7">
    <source>
        <dbReference type="PROSITE" id="PS51352"/>
    </source>
</evidence>
<dbReference type="RefSeq" id="WP_146324249.1">
    <property type="nucleotide sequence ID" value="NZ_BAABLR010000073.1"/>
</dbReference>
<evidence type="ECO:0000256" key="2">
    <source>
        <dbReference type="ARBA" id="ARBA00022729"/>
    </source>
</evidence>
<feature type="domain" description="Thioredoxin" evidence="7">
    <location>
        <begin position="56"/>
        <end position="265"/>
    </location>
</feature>
<protein>
    <submittedName>
        <fullName evidence="8">Disulfide bond formation protein DsbA</fullName>
    </submittedName>
</protein>
<evidence type="ECO:0000256" key="3">
    <source>
        <dbReference type="ARBA" id="ARBA00023002"/>
    </source>
</evidence>
<name>A0A5C5UGA2_9CORY</name>
<dbReference type="PROSITE" id="PS51352">
    <property type="entry name" value="THIOREDOXIN_2"/>
    <property type="match status" value="1"/>
</dbReference>
<dbReference type="Proteomes" id="UP000320791">
    <property type="component" value="Unassembled WGS sequence"/>
</dbReference>
<dbReference type="OrthoDB" id="117402at2"/>
<keyword evidence="5" id="KW-0676">Redox-active center</keyword>
<dbReference type="PANTHER" id="PTHR13887">
    <property type="entry name" value="GLUTATHIONE S-TRANSFERASE KAPPA"/>
    <property type="match status" value="1"/>
</dbReference>
<dbReference type="Pfam" id="PF13462">
    <property type="entry name" value="Thioredoxin_4"/>
    <property type="match status" value="1"/>
</dbReference>
<dbReference type="SUPFAM" id="SSF52833">
    <property type="entry name" value="Thioredoxin-like"/>
    <property type="match status" value="1"/>
</dbReference>
<keyword evidence="3" id="KW-0560">Oxidoreductase</keyword>
<feature type="region of interest" description="Disordered" evidence="6">
    <location>
        <begin position="30"/>
        <end position="73"/>
    </location>
</feature>
<keyword evidence="9" id="KW-1185">Reference proteome</keyword>
<dbReference type="PANTHER" id="PTHR13887:SF14">
    <property type="entry name" value="DISULFIDE BOND FORMATION PROTEIN D"/>
    <property type="match status" value="1"/>
</dbReference>
<accession>A0A5C5UGA2</accession>
<comment type="similarity">
    <text evidence="1">Belongs to the thioredoxin family. DsbA subfamily.</text>
</comment>
<dbReference type="AlphaFoldDB" id="A0A5C5UGA2"/>